<dbReference type="eggNOG" id="KOG0819">
    <property type="taxonomic scope" value="Eukaryota"/>
</dbReference>
<feature type="compositionally biased region" description="Low complexity" evidence="5">
    <location>
        <begin position="26"/>
        <end position="62"/>
    </location>
</feature>
<dbReference type="GO" id="GO:0005634">
    <property type="term" value="C:nucleus"/>
    <property type="evidence" value="ECO:0007669"/>
    <property type="project" value="TreeGrafter"/>
</dbReference>
<proteinExistence type="inferred from homology"/>
<evidence type="ECO:0000313" key="6">
    <source>
        <dbReference type="EMBL" id="EGS19729.1"/>
    </source>
</evidence>
<sequence length="533" mass="59562">MSQPPYYQSYPGTTAPPPGSPLPASYAQQPLAPAPTAAAPYGYQQSPQSPYYGYQPTPGQYQAPPPQPGQYQPPPSPQPGQYQPPPSPQLGQYPPQPAPAPYGQPAPPPVPGQQTLQPAPAPYGQPVPSPGLYPQMPGAYPSPSPQPQAQTYGQPQYGQQPPYGQPLQPQYGQQPVYGQPVPVPGQPQLQAYPGQPQYQPYPPPCTRGYESTPLPPLNPLPEHIITSDIRNLRTAMKGMGCDETTLISILTSPRYRDPWAMHTLVTQYNDRTVRNLDEDIKKETGGLLEDGLRALVRGPLRQDVYQFEKSCDGAGTDEEGVMDVLLNRSNADLRAICAEYKRRHGKELSDRLKKEVNEETMRLFSMLLSGTTKAEENAPVIPADIDAKVTEIQRSTEGMFFANAISVAQIFTSCNQAQLRALQDHYRAKYQRDLLDVVKKEFRGDFQDAVIRMLVHARDRAQCDAMRLQKSLWGNKTSEKRLFVWRVCQLWWDRERLTAAKQAYVRTYRRTLEEDVKVLLNGNAERFVLALLK</sequence>
<accession>G0SAF7</accession>
<feature type="compositionally biased region" description="Low complexity" evidence="5">
    <location>
        <begin position="147"/>
        <end position="198"/>
    </location>
</feature>
<dbReference type="InterPro" id="IPR001464">
    <property type="entry name" value="Annexin"/>
</dbReference>
<dbReference type="RefSeq" id="XP_006694614.1">
    <property type="nucleotide sequence ID" value="XM_006694551.1"/>
</dbReference>
<dbReference type="GO" id="GO:0012506">
    <property type="term" value="C:vesicle membrane"/>
    <property type="evidence" value="ECO:0007669"/>
    <property type="project" value="TreeGrafter"/>
</dbReference>
<dbReference type="Pfam" id="PF00191">
    <property type="entry name" value="Annexin"/>
    <property type="match status" value="3"/>
</dbReference>
<dbReference type="SMART" id="SM00335">
    <property type="entry name" value="ANX"/>
    <property type="match status" value="3"/>
</dbReference>
<feature type="region of interest" description="Disordered" evidence="5">
    <location>
        <begin position="1"/>
        <end position="220"/>
    </location>
</feature>
<dbReference type="GO" id="GO:0005544">
    <property type="term" value="F:calcium-dependent phospholipid binding"/>
    <property type="evidence" value="ECO:0007669"/>
    <property type="project" value="UniProtKB-KW"/>
</dbReference>
<comment type="similarity">
    <text evidence="1 4">Belongs to the annexin family.</text>
</comment>
<dbReference type="GO" id="GO:0001786">
    <property type="term" value="F:phosphatidylserine binding"/>
    <property type="evidence" value="ECO:0007669"/>
    <property type="project" value="TreeGrafter"/>
</dbReference>
<dbReference type="GO" id="GO:0005737">
    <property type="term" value="C:cytoplasm"/>
    <property type="evidence" value="ECO:0007669"/>
    <property type="project" value="TreeGrafter"/>
</dbReference>
<feature type="compositionally biased region" description="Pro residues" evidence="5">
    <location>
        <begin position="119"/>
        <end position="131"/>
    </location>
</feature>
<dbReference type="KEGG" id="cthr:CTHT_0042110"/>
<protein>
    <recommendedName>
        <fullName evidence="4">Annexin</fullName>
    </recommendedName>
</protein>
<dbReference type="InterPro" id="IPR018252">
    <property type="entry name" value="Annexin_repeat_CS"/>
</dbReference>
<keyword evidence="3 4" id="KW-0041">Annexin</keyword>
<dbReference type="GeneID" id="18258249"/>
<keyword evidence="7" id="KW-1185">Reference proteome</keyword>
<keyword evidence="2 4" id="KW-0677">Repeat</keyword>
<dbReference type="Gene3D" id="1.10.220.10">
    <property type="entry name" value="Annexin"/>
    <property type="match status" value="4"/>
</dbReference>
<dbReference type="GO" id="GO:0005509">
    <property type="term" value="F:calcium ion binding"/>
    <property type="evidence" value="ECO:0007669"/>
    <property type="project" value="InterPro"/>
</dbReference>
<evidence type="ECO:0000256" key="5">
    <source>
        <dbReference type="SAM" id="MobiDB-lite"/>
    </source>
</evidence>
<keyword evidence="4" id="KW-0106">Calcium</keyword>
<feature type="compositionally biased region" description="Pro residues" evidence="5">
    <location>
        <begin position="63"/>
        <end position="111"/>
    </location>
</feature>
<organism evidence="7">
    <name type="scientific">Chaetomium thermophilum (strain DSM 1495 / CBS 144.50 / IMI 039719)</name>
    <name type="common">Thermochaetoides thermophila</name>
    <dbReference type="NCBI Taxonomy" id="759272"/>
    <lineage>
        <taxon>Eukaryota</taxon>
        <taxon>Fungi</taxon>
        <taxon>Dikarya</taxon>
        <taxon>Ascomycota</taxon>
        <taxon>Pezizomycotina</taxon>
        <taxon>Sordariomycetes</taxon>
        <taxon>Sordariomycetidae</taxon>
        <taxon>Sordariales</taxon>
        <taxon>Chaetomiaceae</taxon>
        <taxon>Thermochaetoides</taxon>
    </lineage>
</organism>
<dbReference type="HOGENOM" id="CLU_025300_4_3_1"/>
<gene>
    <name evidence="6" type="ORF">CTHT_0042110</name>
</gene>
<dbReference type="OrthoDB" id="37886at2759"/>
<dbReference type="PROSITE" id="PS00223">
    <property type="entry name" value="ANNEXIN_1"/>
    <property type="match status" value="1"/>
</dbReference>
<evidence type="ECO:0000256" key="1">
    <source>
        <dbReference type="ARBA" id="ARBA00007831"/>
    </source>
</evidence>
<evidence type="ECO:0000313" key="7">
    <source>
        <dbReference type="Proteomes" id="UP000008066"/>
    </source>
</evidence>
<dbReference type="EMBL" id="GL988043">
    <property type="protein sequence ID" value="EGS19729.1"/>
    <property type="molecule type" value="Genomic_DNA"/>
</dbReference>
<reference evidence="6 7" key="1">
    <citation type="journal article" date="2011" name="Cell">
        <title>Insight into structure and assembly of the nuclear pore complex by utilizing the genome of a eukaryotic thermophile.</title>
        <authorList>
            <person name="Amlacher S."/>
            <person name="Sarges P."/>
            <person name="Flemming D."/>
            <person name="van Noort V."/>
            <person name="Kunze R."/>
            <person name="Devos D.P."/>
            <person name="Arumugam M."/>
            <person name="Bork P."/>
            <person name="Hurt E."/>
        </authorList>
    </citation>
    <scope>NUCLEOTIDE SEQUENCE [LARGE SCALE GENOMIC DNA]</scope>
    <source>
        <strain evidence="7">DSM 1495 / CBS 144.50 / IMI 039719</strain>
    </source>
</reference>
<keyword evidence="4" id="KW-0111">Calcium/phospholipid-binding</keyword>
<dbReference type="PROSITE" id="PS51897">
    <property type="entry name" value="ANNEXIN_2"/>
    <property type="match status" value="3"/>
</dbReference>
<evidence type="ECO:0000256" key="2">
    <source>
        <dbReference type="ARBA" id="ARBA00022737"/>
    </source>
</evidence>
<dbReference type="GO" id="GO:0005886">
    <property type="term" value="C:plasma membrane"/>
    <property type="evidence" value="ECO:0007669"/>
    <property type="project" value="TreeGrafter"/>
</dbReference>
<dbReference type="Proteomes" id="UP000008066">
    <property type="component" value="Unassembled WGS sequence"/>
</dbReference>
<dbReference type="PANTHER" id="PTHR10502">
    <property type="entry name" value="ANNEXIN"/>
    <property type="match status" value="1"/>
</dbReference>
<comment type="domain">
    <text evidence="4">A pair of annexin repeats may form one binding site for calcium and phospholipid.</text>
</comment>
<dbReference type="SUPFAM" id="SSF47874">
    <property type="entry name" value="Annexin"/>
    <property type="match status" value="1"/>
</dbReference>
<dbReference type="AlphaFoldDB" id="G0SAF7"/>
<evidence type="ECO:0000256" key="3">
    <source>
        <dbReference type="ARBA" id="ARBA00023216"/>
    </source>
</evidence>
<dbReference type="OMA" id="DYNSRFM"/>
<dbReference type="PANTHER" id="PTHR10502:SF102">
    <property type="entry name" value="ANNEXIN B11"/>
    <property type="match status" value="1"/>
</dbReference>
<name>G0SAF7_CHATD</name>
<feature type="compositionally biased region" description="Polar residues" evidence="5">
    <location>
        <begin position="1"/>
        <end position="12"/>
    </location>
</feature>
<dbReference type="PRINTS" id="PR00196">
    <property type="entry name" value="ANNEXIN"/>
</dbReference>
<evidence type="ECO:0000256" key="4">
    <source>
        <dbReference type="RuleBase" id="RU003540"/>
    </source>
</evidence>
<dbReference type="InterPro" id="IPR018502">
    <property type="entry name" value="Annexin_repeat"/>
</dbReference>
<dbReference type="InterPro" id="IPR037104">
    <property type="entry name" value="Annexin_sf"/>
</dbReference>